<dbReference type="Proteomes" id="UP001499951">
    <property type="component" value="Unassembled WGS sequence"/>
</dbReference>
<name>A0ABP3PXH0_9PROT</name>
<proteinExistence type="predicted"/>
<evidence type="ECO:0000313" key="2">
    <source>
        <dbReference type="EMBL" id="GAA0573437.1"/>
    </source>
</evidence>
<keyword evidence="3" id="KW-1185">Reference proteome</keyword>
<protein>
    <submittedName>
        <fullName evidence="2">Uncharacterized protein</fullName>
    </submittedName>
</protein>
<dbReference type="RefSeq" id="WP_166934611.1">
    <property type="nucleotide sequence ID" value="NZ_BAAADD010000005.1"/>
</dbReference>
<organism evidence="2 3">
    <name type="scientific">Rhizomicrobium electricum</name>
    <dbReference type="NCBI Taxonomy" id="480070"/>
    <lineage>
        <taxon>Bacteria</taxon>
        <taxon>Pseudomonadati</taxon>
        <taxon>Pseudomonadota</taxon>
        <taxon>Alphaproteobacteria</taxon>
        <taxon>Micropepsales</taxon>
        <taxon>Micropepsaceae</taxon>
        <taxon>Rhizomicrobium</taxon>
    </lineage>
</organism>
<keyword evidence="1" id="KW-0732">Signal</keyword>
<sequence length="64" mass="7066">MLRTAITFATALVLTGVVATPAAIALVSPHDAEFAPEFRMGYAFLKQYKTVWDYPNATLYLLKS</sequence>
<reference evidence="3" key="1">
    <citation type="journal article" date="2019" name="Int. J. Syst. Evol. Microbiol.">
        <title>The Global Catalogue of Microorganisms (GCM) 10K type strain sequencing project: providing services to taxonomists for standard genome sequencing and annotation.</title>
        <authorList>
            <consortium name="The Broad Institute Genomics Platform"/>
            <consortium name="The Broad Institute Genome Sequencing Center for Infectious Disease"/>
            <person name="Wu L."/>
            <person name="Ma J."/>
        </authorList>
    </citation>
    <scope>NUCLEOTIDE SEQUENCE [LARGE SCALE GENOMIC DNA]</scope>
    <source>
        <strain evidence="3">JCM 15089</strain>
    </source>
</reference>
<gene>
    <name evidence="2" type="ORF">GCM10008942_22670</name>
</gene>
<evidence type="ECO:0000256" key="1">
    <source>
        <dbReference type="SAM" id="SignalP"/>
    </source>
</evidence>
<feature type="chain" id="PRO_5046570498" evidence="1">
    <location>
        <begin position="20"/>
        <end position="64"/>
    </location>
</feature>
<feature type="signal peptide" evidence="1">
    <location>
        <begin position="1"/>
        <end position="19"/>
    </location>
</feature>
<dbReference type="EMBL" id="BAAADD010000005">
    <property type="protein sequence ID" value="GAA0573437.1"/>
    <property type="molecule type" value="Genomic_DNA"/>
</dbReference>
<accession>A0ABP3PXH0</accession>
<evidence type="ECO:0000313" key="3">
    <source>
        <dbReference type="Proteomes" id="UP001499951"/>
    </source>
</evidence>
<comment type="caution">
    <text evidence="2">The sequence shown here is derived from an EMBL/GenBank/DDBJ whole genome shotgun (WGS) entry which is preliminary data.</text>
</comment>